<organism evidence="5 6">
    <name type="scientific">Paenibacillus haidiansis</name>
    <dbReference type="NCBI Taxonomy" id="1574488"/>
    <lineage>
        <taxon>Bacteria</taxon>
        <taxon>Bacillati</taxon>
        <taxon>Bacillota</taxon>
        <taxon>Bacilli</taxon>
        <taxon>Bacillales</taxon>
        <taxon>Paenibacillaceae</taxon>
        <taxon>Paenibacillus</taxon>
    </lineage>
</organism>
<proteinExistence type="predicted"/>
<gene>
    <name evidence="5" type="ORF">V3851_07045</name>
</gene>
<evidence type="ECO:0000313" key="5">
    <source>
        <dbReference type="EMBL" id="MEF2965585.1"/>
    </source>
</evidence>
<dbReference type="RefSeq" id="WP_331845809.1">
    <property type="nucleotide sequence ID" value="NZ_JAZHPZ010000002.1"/>
</dbReference>
<accession>A0ABU7VPB0</accession>
<sequence length="303" mass="34890">MELSDSISSRPKIQPDEIVLPSSFPLSVSSTKGVSPSFQRLHWHRALEINWIIGGSGMYVIQGREYRFREGDLFIIDSQDLHRAYEGKNLEMAIVMFEPSLFGTEQRYDPDILLPFRQTGRQFSNHVPHTHPASAKLGSYIREMMREYKSKEPSYMSAIRGLLLLFLAEMNRRLKTEQEDFRRVSEGHVERIRECIRVMDADPIRPWTLKQLAELVHLSPSRFSALFGQIVGTSPMNYLVQLRLTHAVGLLEREGLSILEVAEASGFRNLSNFNRLFQHHIGITPSAIRRRLRGEGEPPHRPK</sequence>
<reference evidence="5 6" key="1">
    <citation type="submission" date="2024-02" db="EMBL/GenBank/DDBJ databases">
        <title>A nitrogen-fixing paenibacillus bacterium.</title>
        <authorList>
            <person name="Zhang W.L."/>
            <person name="Chen S.F."/>
        </authorList>
    </citation>
    <scope>NUCLEOTIDE SEQUENCE [LARGE SCALE GENOMIC DNA]</scope>
    <source>
        <strain evidence="5 6">M1</strain>
    </source>
</reference>
<dbReference type="PANTHER" id="PTHR43280:SF2">
    <property type="entry name" value="HTH-TYPE TRANSCRIPTIONAL REGULATOR EXSA"/>
    <property type="match status" value="1"/>
</dbReference>
<evidence type="ECO:0000259" key="4">
    <source>
        <dbReference type="PROSITE" id="PS01124"/>
    </source>
</evidence>
<dbReference type="InterPro" id="IPR009057">
    <property type="entry name" value="Homeodomain-like_sf"/>
</dbReference>
<keyword evidence="3" id="KW-0804">Transcription</keyword>
<dbReference type="Gene3D" id="1.10.10.60">
    <property type="entry name" value="Homeodomain-like"/>
    <property type="match status" value="2"/>
</dbReference>
<evidence type="ECO:0000256" key="2">
    <source>
        <dbReference type="ARBA" id="ARBA00023125"/>
    </source>
</evidence>
<dbReference type="PROSITE" id="PS01124">
    <property type="entry name" value="HTH_ARAC_FAMILY_2"/>
    <property type="match status" value="1"/>
</dbReference>
<dbReference type="InterPro" id="IPR003313">
    <property type="entry name" value="AraC-bd"/>
</dbReference>
<keyword evidence="1" id="KW-0805">Transcription regulation</keyword>
<comment type="caution">
    <text evidence="5">The sequence shown here is derived from an EMBL/GenBank/DDBJ whole genome shotgun (WGS) entry which is preliminary data.</text>
</comment>
<dbReference type="Pfam" id="PF02311">
    <property type="entry name" value="AraC_binding"/>
    <property type="match status" value="1"/>
</dbReference>
<dbReference type="SMART" id="SM00342">
    <property type="entry name" value="HTH_ARAC"/>
    <property type="match status" value="1"/>
</dbReference>
<dbReference type="Proteomes" id="UP001306950">
    <property type="component" value="Unassembled WGS sequence"/>
</dbReference>
<dbReference type="Gene3D" id="2.60.120.10">
    <property type="entry name" value="Jelly Rolls"/>
    <property type="match status" value="1"/>
</dbReference>
<dbReference type="InterPro" id="IPR018060">
    <property type="entry name" value="HTH_AraC"/>
</dbReference>
<dbReference type="EMBL" id="JAZHPZ010000002">
    <property type="protein sequence ID" value="MEF2965585.1"/>
    <property type="molecule type" value="Genomic_DNA"/>
</dbReference>
<keyword evidence="6" id="KW-1185">Reference proteome</keyword>
<dbReference type="InterPro" id="IPR018062">
    <property type="entry name" value="HTH_AraC-typ_CS"/>
</dbReference>
<name>A0ABU7VPB0_9BACL</name>
<dbReference type="InterPro" id="IPR037923">
    <property type="entry name" value="HTH-like"/>
</dbReference>
<evidence type="ECO:0000313" key="6">
    <source>
        <dbReference type="Proteomes" id="UP001306950"/>
    </source>
</evidence>
<dbReference type="SUPFAM" id="SSF46689">
    <property type="entry name" value="Homeodomain-like"/>
    <property type="match status" value="2"/>
</dbReference>
<dbReference type="Pfam" id="PF12833">
    <property type="entry name" value="HTH_18"/>
    <property type="match status" value="1"/>
</dbReference>
<evidence type="ECO:0000256" key="1">
    <source>
        <dbReference type="ARBA" id="ARBA00023015"/>
    </source>
</evidence>
<dbReference type="SUPFAM" id="SSF51215">
    <property type="entry name" value="Regulatory protein AraC"/>
    <property type="match status" value="1"/>
</dbReference>
<protein>
    <submittedName>
        <fullName evidence="5">AraC family transcriptional regulator</fullName>
    </submittedName>
</protein>
<dbReference type="PANTHER" id="PTHR43280">
    <property type="entry name" value="ARAC-FAMILY TRANSCRIPTIONAL REGULATOR"/>
    <property type="match status" value="1"/>
</dbReference>
<keyword evidence="2" id="KW-0238">DNA-binding</keyword>
<dbReference type="PROSITE" id="PS00041">
    <property type="entry name" value="HTH_ARAC_FAMILY_1"/>
    <property type="match status" value="1"/>
</dbReference>
<dbReference type="InterPro" id="IPR014710">
    <property type="entry name" value="RmlC-like_jellyroll"/>
</dbReference>
<evidence type="ECO:0000256" key="3">
    <source>
        <dbReference type="ARBA" id="ARBA00023163"/>
    </source>
</evidence>
<feature type="domain" description="HTH araC/xylS-type" evidence="4">
    <location>
        <begin position="193"/>
        <end position="291"/>
    </location>
</feature>